<dbReference type="InterPro" id="IPR050484">
    <property type="entry name" value="Transf_Hexapept/Carb_Anhydrase"/>
</dbReference>
<dbReference type="InterPro" id="IPR011004">
    <property type="entry name" value="Trimer_LpxA-like_sf"/>
</dbReference>
<gene>
    <name evidence="1" type="ORF">WMO62_03355</name>
</gene>
<proteinExistence type="predicted"/>
<protein>
    <submittedName>
        <fullName evidence="1">Gamma carbonic anhydrase family protein</fullName>
    </submittedName>
</protein>
<dbReference type="Pfam" id="PF00132">
    <property type="entry name" value="Hexapep"/>
    <property type="match status" value="1"/>
</dbReference>
<comment type="caution">
    <text evidence="1">The sequence shown here is derived from an EMBL/GenBank/DDBJ whole genome shotgun (WGS) entry which is preliminary data.</text>
</comment>
<evidence type="ECO:0000313" key="2">
    <source>
        <dbReference type="Proteomes" id="UP001470288"/>
    </source>
</evidence>
<dbReference type="CDD" id="cd04645">
    <property type="entry name" value="LbH_gamma_CA_like"/>
    <property type="match status" value="1"/>
</dbReference>
<evidence type="ECO:0000313" key="1">
    <source>
        <dbReference type="EMBL" id="MEQ2577879.1"/>
    </source>
</evidence>
<keyword evidence="2" id="KW-1185">Reference proteome</keyword>
<organism evidence="1 2">
    <name type="scientific">Hominiventricola aquisgranensis</name>
    <dbReference type="NCBI Taxonomy" id="3133164"/>
    <lineage>
        <taxon>Bacteria</taxon>
        <taxon>Bacillati</taxon>
        <taxon>Bacillota</taxon>
        <taxon>Clostridia</taxon>
        <taxon>Lachnospirales</taxon>
        <taxon>Lachnospiraceae</taxon>
        <taxon>Hominiventricola</taxon>
    </lineage>
</organism>
<dbReference type="InterPro" id="IPR001451">
    <property type="entry name" value="Hexapep"/>
</dbReference>
<dbReference type="EMBL" id="JBBMFC010000004">
    <property type="protein sequence ID" value="MEQ2577879.1"/>
    <property type="molecule type" value="Genomic_DNA"/>
</dbReference>
<dbReference type="PANTHER" id="PTHR13061:SF29">
    <property type="entry name" value="GAMMA CARBONIC ANHYDRASE-LIKE 1, MITOCHONDRIAL-RELATED"/>
    <property type="match status" value="1"/>
</dbReference>
<dbReference type="Gene3D" id="2.160.10.10">
    <property type="entry name" value="Hexapeptide repeat proteins"/>
    <property type="match status" value="1"/>
</dbReference>
<accession>A0ABV1HY71</accession>
<sequence length="161" mass="16862">MKKPRIDEQAVVADGAVVLGDVTIKKDVSIWYNAVIRGDVNSISIGEGTNIQDLAVLHVDADASLAIGKNVTIGHGAILHGCTIKDQALIGMGAIVLNGSVIGKGSMIAAGALVPQNTVVPDGALYMGNPAKFRRMLTEEELTANLKNAANYIKESKDLNN</sequence>
<reference evidence="1 2" key="1">
    <citation type="submission" date="2024-03" db="EMBL/GenBank/DDBJ databases">
        <title>Human intestinal bacterial collection.</title>
        <authorList>
            <person name="Pauvert C."/>
            <person name="Hitch T.C.A."/>
            <person name="Clavel T."/>
        </authorList>
    </citation>
    <scope>NUCLEOTIDE SEQUENCE [LARGE SCALE GENOMIC DNA]</scope>
    <source>
        <strain evidence="1 2">CLA-AA-H78B</strain>
    </source>
</reference>
<dbReference type="Proteomes" id="UP001470288">
    <property type="component" value="Unassembled WGS sequence"/>
</dbReference>
<dbReference type="InterPro" id="IPR047324">
    <property type="entry name" value="LbH_gamma_CA-like"/>
</dbReference>
<name>A0ABV1HY71_9FIRM</name>
<dbReference type="PANTHER" id="PTHR13061">
    <property type="entry name" value="DYNACTIN SUBUNIT P25"/>
    <property type="match status" value="1"/>
</dbReference>
<dbReference type="RefSeq" id="WP_349143796.1">
    <property type="nucleotide sequence ID" value="NZ_JBBMFC010000004.1"/>
</dbReference>
<dbReference type="SUPFAM" id="SSF51161">
    <property type="entry name" value="Trimeric LpxA-like enzymes"/>
    <property type="match status" value="1"/>
</dbReference>